<dbReference type="Gene3D" id="2.60.40.10">
    <property type="entry name" value="Immunoglobulins"/>
    <property type="match status" value="3"/>
</dbReference>
<feature type="signal peptide" evidence="2">
    <location>
        <begin position="1"/>
        <end position="29"/>
    </location>
</feature>
<dbReference type="EMBL" id="PUAP01000019">
    <property type="protein sequence ID" value="PQF23823.1"/>
    <property type="molecule type" value="Genomic_DNA"/>
</dbReference>
<accession>A0A2S7RVC4</accession>
<proteinExistence type="predicted"/>
<dbReference type="Pfam" id="PF20622">
    <property type="entry name" value="Big_15"/>
    <property type="match status" value="5"/>
</dbReference>
<feature type="compositionally biased region" description="Acidic residues" evidence="1">
    <location>
        <begin position="117"/>
        <end position="126"/>
    </location>
</feature>
<dbReference type="Pfam" id="PF17936">
    <property type="entry name" value="Big_6"/>
    <property type="match status" value="3"/>
</dbReference>
<feature type="compositionally biased region" description="Acidic residues" evidence="1">
    <location>
        <begin position="60"/>
        <end position="109"/>
    </location>
</feature>
<feature type="region of interest" description="Disordered" evidence="1">
    <location>
        <begin position="59"/>
        <end position="129"/>
    </location>
</feature>
<keyword evidence="2" id="KW-0732">Signal</keyword>
<feature type="domain" description="Bacterial Ig" evidence="3">
    <location>
        <begin position="661"/>
        <end position="720"/>
    </location>
</feature>
<dbReference type="InterPro" id="IPR013783">
    <property type="entry name" value="Ig-like_fold"/>
</dbReference>
<dbReference type="Pfam" id="PF20585">
    <property type="entry name" value="Pectate_lyase_5"/>
    <property type="match status" value="1"/>
</dbReference>
<feature type="domain" description="Bacterial Ig" evidence="4">
    <location>
        <begin position="1019"/>
        <end position="1108"/>
    </location>
</feature>
<protein>
    <submittedName>
        <fullName evidence="5">Autolysin modifier protein</fullName>
    </submittedName>
</protein>
<evidence type="ECO:0000313" key="6">
    <source>
        <dbReference type="Proteomes" id="UP000237934"/>
    </source>
</evidence>
<organism evidence="5 6">
    <name type="scientific">Enterococcus mundtii</name>
    <dbReference type="NCBI Taxonomy" id="53346"/>
    <lineage>
        <taxon>Bacteria</taxon>
        <taxon>Bacillati</taxon>
        <taxon>Bacillota</taxon>
        <taxon>Bacilli</taxon>
        <taxon>Lactobacillales</taxon>
        <taxon>Enterococcaceae</taxon>
        <taxon>Enterococcus</taxon>
    </lineage>
</organism>
<dbReference type="AlphaFoldDB" id="A0A2S7RVC4"/>
<dbReference type="RefSeq" id="WP_104871415.1">
    <property type="nucleotide sequence ID" value="NZ_PUAP01000019.1"/>
</dbReference>
<sequence>MNKKVSKKVTGLLLVSQLTLSMMPVTALATEENEPVSPEVAELLRLDDLLSDLQSAEIIDAGETEQPESEIEDQPTLESEESQGDGDIVEPIEDEEEAPEEIQESEPESSVDHPMENDTESEEPEAAEAHLARNAVQVSTNAQLRTALANANVTQINLVNSITMSSSVTWTGTTKTIEGNGHTLTFANNVRLYGNTVNQGLSFSNVRIVSRATNTIYQNRTSSVSFTNVTHENSHATGRLVYLDEPNSSVNFLGDNQINAGSLVWADSNSRVNIDSGASVRVNNNGTARAIYLSSGGQIHLGANSLLDVTQSSTVNTVKAVKIEGSSSRVDIASGATFKITSAPNTQKTQEALGLRGTLHVSSGGTLDVVGRSTFSTVNVGQPSTFQEGSNVRIQNNHRNGTAIGSYPGTTNYAIHSSRGIQTWARGANFSGDPTFNYQEFNQGSFSLNSYLIKQVTSHIQSNDARFNATFNSGRIGKIVTGNFVAGATIQQTTIDEVTTNSTQITGQAEPNAVLTVTIDGQATLTGRVASDGTYQVTIPDNVTLAVGTKVSVTATINGLTSVAETIVEESEKATLAETTISDVNTDSTSVTGTAEPNAEIVIKAGEYTLATGRVGSDGIYALTIDKQQAGTIITAQATLNGVSSNIAETLVVRATIAPTVLNEVTTASTSVSGTAEPNAEIEIEIDGYATKRGTVDHEGNFEVEKDPQPKGTIILAQASIDDLTSNIASTVVVTDPSQRTGTITPDKYNISAGSPFLTGVYTGYAVSARVYINGSSIRGGSFDQGKFEFFVGNRIQSRDDVVEIEALDQNGRVLDRQTVELEKDLAGTITPEPYRVGEVAITGRFTGDVNLARLVINGTATNAWGGTFNPDGTFSFYVGNLSIKAEDKVEIQALNRQISGSSEAIQVLGVKEVPVIEQLKGTLTPNRYRPTETTITGTFTGDINFAKLLIDGQSVGNWGGTFNKDTGTFEFFVHTRFREQVRDASTVEIQTFHRETANGQTIDHRLVRQPVEVVRGEGTISPEPFKVTENLITGSFTGDINLANLIIDGQSVSWGGTFNTSTNTFTYFVNQTVRHMIRDAEKVELVGYQRTIINGRPVESELDRSVVAINREFTGTITPDDYRLGSRVVTGTYTGEDINFGRLDIDGLTLWVSAFADGKFTAYLNATQANSITKESKMTIYGVHRFRNQSTEIITEANVTITE</sequence>
<feature type="domain" description="Bacterial Ig" evidence="4">
    <location>
        <begin position="922"/>
        <end position="1001"/>
    </location>
</feature>
<evidence type="ECO:0000313" key="5">
    <source>
        <dbReference type="EMBL" id="PQF23823.1"/>
    </source>
</evidence>
<dbReference type="InterPro" id="IPR046776">
    <property type="entry name" value="Pectate_lyase_5"/>
</dbReference>
<feature type="domain" description="Bacterial Ig" evidence="3">
    <location>
        <begin position="580"/>
        <end position="639"/>
    </location>
</feature>
<evidence type="ECO:0000259" key="4">
    <source>
        <dbReference type="Pfam" id="PF20622"/>
    </source>
</evidence>
<feature type="domain" description="Bacterial Ig" evidence="4">
    <location>
        <begin position="1116"/>
        <end position="1203"/>
    </location>
</feature>
<feature type="domain" description="Bacterial Ig" evidence="4">
    <location>
        <begin position="742"/>
        <end position="823"/>
    </location>
</feature>
<dbReference type="InterPro" id="IPR041498">
    <property type="entry name" value="Big_6"/>
</dbReference>
<dbReference type="InterPro" id="IPR046746">
    <property type="entry name" value="Big_15"/>
</dbReference>
<reference evidence="5 6" key="1">
    <citation type="journal article" date="2018" name="Pathog. Dis.">
        <title>Whole-genome sequencing based characterization of antimicrobial resistance in Enterococcus.</title>
        <authorList>
            <person name="Tyson G."/>
        </authorList>
    </citation>
    <scope>NUCLEOTIDE SEQUENCE [LARGE SCALE GENOMIC DNA]</scope>
    <source>
        <strain evidence="5 6">CVM N55263</strain>
    </source>
</reference>
<feature type="chain" id="PRO_5015760713" evidence="2">
    <location>
        <begin position="30"/>
        <end position="1204"/>
    </location>
</feature>
<evidence type="ECO:0000256" key="1">
    <source>
        <dbReference type="SAM" id="MobiDB-lite"/>
    </source>
</evidence>
<feature type="domain" description="Bacterial Ig" evidence="3">
    <location>
        <begin position="494"/>
        <end position="556"/>
    </location>
</feature>
<gene>
    <name evidence="5" type="ORF">CUS89_05885</name>
</gene>
<comment type="caution">
    <text evidence="5">The sequence shown here is derived from an EMBL/GenBank/DDBJ whole genome shotgun (WGS) entry which is preliminary data.</text>
</comment>
<evidence type="ECO:0000256" key="2">
    <source>
        <dbReference type="SAM" id="SignalP"/>
    </source>
</evidence>
<dbReference type="Proteomes" id="UP000237934">
    <property type="component" value="Unassembled WGS sequence"/>
</dbReference>
<name>A0A2S7RVC4_ENTMU</name>
<evidence type="ECO:0000259" key="3">
    <source>
        <dbReference type="Pfam" id="PF17936"/>
    </source>
</evidence>
<feature type="domain" description="Bacterial Ig" evidence="4">
    <location>
        <begin position="828"/>
        <end position="898"/>
    </location>
</feature>